<evidence type="ECO:0000256" key="1">
    <source>
        <dbReference type="SAM" id="Coils"/>
    </source>
</evidence>
<feature type="compositionally biased region" description="Basic residues" evidence="2">
    <location>
        <begin position="64"/>
        <end position="74"/>
    </location>
</feature>
<comment type="caution">
    <text evidence="4">The sequence shown here is derived from an EMBL/GenBank/DDBJ whole genome shotgun (WGS) entry which is preliminary data.</text>
</comment>
<dbReference type="PANTHER" id="PTHR15599:SF1">
    <property type="entry name" value="RADIAL SPOKE HEAD 14 HOMOLOG"/>
    <property type="match status" value="1"/>
</dbReference>
<dbReference type="InterPro" id="IPR011989">
    <property type="entry name" value="ARM-like"/>
</dbReference>
<accession>A0A315UY34</accession>
<dbReference type="EMBL" id="NHOQ01002624">
    <property type="protein sequence ID" value="PWA15655.1"/>
    <property type="molecule type" value="Genomic_DNA"/>
</dbReference>
<organism evidence="4 5">
    <name type="scientific">Gambusia affinis</name>
    <name type="common">Western mosquitofish</name>
    <name type="synonym">Heterandria affinis</name>
    <dbReference type="NCBI Taxonomy" id="33528"/>
    <lineage>
        <taxon>Eukaryota</taxon>
        <taxon>Metazoa</taxon>
        <taxon>Chordata</taxon>
        <taxon>Craniata</taxon>
        <taxon>Vertebrata</taxon>
        <taxon>Euteleostomi</taxon>
        <taxon>Actinopterygii</taxon>
        <taxon>Neopterygii</taxon>
        <taxon>Teleostei</taxon>
        <taxon>Neoteleostei</taxon>
        <taxon>Acanthomorphata</taxon>
        <taxon>Ovalentaria</taxon>
        <taxon>Atherinomorphae</taxon>
        <taxon>Cyprinodontiformes</taxon>
        <taxon>Poeciliidae</taxon>
        <taxon>Poeciliinae</taxon>
        <taxon>Gambusia</taxon>
    </lineage>
</organism>
<feature type="coiled-coil region" evidence="1">
    <location>
        <begin position="169"/>
        <end position="196"/>
    </location>
</feature>
<evidence type="ECO:0000259" key="3">
    <source>
        <dbReference type="Pfam" id="PF25757"/>
    </source>
</evidence>
<sequence length="370" mass="40103">MGAGACAGAERCVFERWRGPERLIRLYEQQRAAGPDVVWTEGGRIFGISSGGGQAGEIVAGGKAKNHHTARGRREKPVGKNPNPHREKLHGKPRRPKVFEGGAGRPDGHSYEKGLGKESALLASSLLTPLSDLMDDPSASCRTNAHRVLSGLAQLPAGAEALLSLVPKLMLKLCQLEEVRREKQEEEQELLLSTLTSCSRLDPLPALASDGVSILGQTLTHTSPSIRREAAAALMALSVPADGKQQVCDQGILSTLLALLHDRDLDVQTNAAGVIMNTVIIRPGKYLCLELGAISILLQLLSEEEDEEQKKRRKTLVIYSLRALTALSEAPEGRVILSAELPLLERRSDEQDEDVRRAAQTAIKVVTWKP</sequence>
<dbReference type="SUPFAM" id="SSF48371">
    <property type="entry name" value="ARM repeat"/>
    <property type="match status" value="1"/>
</dbReference>
<proteinExistence type="predicted"/>
<dbReference type="PANTHER" id="PTHR15599">
    <property type="entry name" value="RTDR1"/>
    <property type="match status" value="1"/>
</dbReference>
<dbReference type="SMART" id="SM00185">
    <property type="entry name" value="ARM"/>
    <property type="match status" value="3"/>
</dbReference>
<dbReference type="InterPro" id="IPR000225">
    <property type="entry name" value="Armadillo"/>
</dbReference>
<name>A0A315UY34_GAMAF</name>
<feature type="region of interest" description="Disordered" evidence="2">
    <location>
        <begin position="62"/>
        <end position="108"/>
    </location>
</feature>
<keyword evidence="1" id="KW-0175">Coiled coil</keyword>
<feature type="domain" description="Dynein axonemal assembly factor 5 TPR repeats" evidence="3">
    <location>
        <begin position="123"/>
        <end position="275"/>
    </location>
</feature>
<evidence type="ECO:0000256" key="2">
    <source>
        <dbReference type="SAM" id="MobiDB-lite"/>
    </source>
</evidence>
<dbReference type="Proteomes" id="UP000250572">
    <property type="component" value="Unassembled WGS sequence"/>
</dbReference>
<dbReference type="Gene3D" id="1.25.10.10">
    <property type="entry name" value="Leucine-rich Repeat Variant"/>
    <property type="match status" value="1"/>
</dbReference>
<protein>
    <recommendedName>
        <fullName evidence="3">Dynein axonemal assembly factor 5 TPR repeats domain-containing protein</fullName>
    </recommendedName>
</protein>
<evidence type="ECO:0000313" key="4">
    <source>
        <dbReference type="EMBL" id="PWA15655.1"/>
    </source>
</evidence>
<gene>
    <name evidence="4" type="ORF">CCH79_00020781</name>
</gene>
<feature type="compositionally biased region" description="Basic residues" evidence="2">
    <location>
        <begin position="87"/>
        <end position="96"/>
    </location>
</feature>
<dbReference type="AlphaFoldDB" id="A0A315UY34"/>
<dbReference type="InterPro" id="IPR042856">
    <property type="entry name" value="RSP14"/>
</dbReference>
<evidence type="ECO:0000313" key="5">
    <source>
        <dbReference type="Proteomes" id="UP000250572"/>
    </source>
</evidence>
<dbReference type="InterPro" id="IPR016024">
    <property type="entry name" value="ARM-type_fold"/>
</dbReference>
<dbReference type="InterPro" id="IPR057978">
    <property type="entry name" value="TPR_DAAF5"/>
</dbReference>
<keyword evidence="5" id="KW-1185">Reference proteome</keyword>
<dbReference type="Pfam" id="PF25757">
    <property type="entry name" value="TPR_DNAAF5"/>
    <property type="match status" value="1"/>
</dbReference>
<dbReference type="STRING" id="33528.ENSGAFP00000006628"/>
<reference evidence="4 5" key="1">
    <citation type="journal article" date="2018" name="G3 (Bethesda)">
        <title>A High-Quality Reference Genome for the Invasive Mosquitofish Gambusia affinis Using a Chicago Library.</title>
        <authorList>
            <person name="Hoffberg S.L."/>
            <person name="Troendle N.J."/>
            <person name="Glenn T.C."/>
            <person name="Mahmud O."/>
            <person name="Louha S."/>
            <person name="Chalopin D."/>
            <person name="Bennetzen J.L."/>
            <person name="Mauricio R."/>
        </authorList>
    </citation>
    <scope>NUCLEOTIDE SEQUENCE [LARGE SCALE GENOMIC DNA]</scope>
    <source>
        <strain evidence="4">NE01/NJP1002.9</strain>
        <tissue evidence="4">Muscle</tissue>
    </source>
</reference>